<reference evidence="2 3" key="1">
    <citation type="submission" date="2017-11" db="EMBL/GenBank/DDBJ databases">
        <title>De-novo sequencing of pomegranate (Punica granatum L.) genome.</title>
        <authorList>
            <person name="Akparov Z."/>
            <person name="Amiraslanov A."/>
            <person name="Hajiyeva S."/>
            <person name="Abbasov M."/>
            <person name="Kaur K."/>
            <person name="Hamwieh A."/>
            <person name="Solovyev V."/>
            <person name="Salamov A."/>
            <person name="Braich B."/>
            <person name="Kosarev P."/>
            <person name="Mahmoud A."/>
            <person name="Hajiyev E."/>
            <person name="Babayeva S."/>
            <person name="Izzatullayeva V."/>
            <person name="Mammadov A."/>
            <person name="Mammadov A."/>
            <person name="Sharifova S."/>
            <person name="Ojaghi J."/>
            <person name="Eynullazada K."/>
            <person name="Bayramov B."/>
            <person name="Abdulazimova A."/>
            <person name="Shahmuradov I."/>
        </authorList>
    </citation>
    <scope>NUCLEOTIDE SEQUENCE [LARGE SCALE GENOMIC DNA]</scope>
    <source>
        <strain evidence="3">cv. AG2017</strain>
        <tissue evidence="2">Leaf</tissue>
    </source>
</reference>
<dbReference type="STRING" id="22663.A0A2I0KXG1"/>
<gene>
    <name evidence="2" type="ORF">CRG98_007119</name>
</gene>
<comment type="caution">
    <text evidence="2">The sequence shown here is derived from an EMBL/GenBank/DDBJ whole genome shotgun (WGS) entry which is preliminary data.</text>
</comment>
<evidence type="ECO:0000313" key="2">
    <source>
        <dbReference type="EMBL" id="PKI72516.1"/>
    </source>
</evidence>
<protein>
    <submittedName>
        <fullName evidence="2">Uncharacterized protein</fullName>
    </submittedName>
</protein>
<evidence type="ECO:0000313" key="3">
    <source>
        <dbReference type="Proteomes" id="UP000233551"/>
    </source>
</evidence>
<keyword evidence="3" id="KW-1185">Reference proteome</keyword>
<feature type="region of interest" description="Disordered" evidence="1">
    <location>
        <begin position="160"/>
        <end position="202"/>
    </location>
</feature>
<accession>A0A2I0KXG1</accession>
<dbReference type="Proteomes" id="UP000233551">
    <property type="component" value="Unassembled WGS sequence"/>
</dbReference>
<dbReference type="PANTHER" id="PTHR34281">
    <property type="entry name" value="PROTEIN EARLY FLOWERING 3"/>
    <property type="match status" value="1"/>
</dbReference>
<feature type="compositionally biased region" description="Basic and acidic residues" evidence="1">
    <location>
        <begin position="191"/>
        <end position="202"/>
    </location>
</feature>
<organism evidence="2 3">
    <name type="scientific">Punica granatum</name>
    <name type="common">Pomegranate</name>
    <dbReference type="NCBI Taxonomy" id="22663"/>
    <lineage>
        <taxon>Eukaryota</taxon>
        <taxon>Viridiplantae</taxon>
        <taxon>Streptophyta</taxon>
        <taxon>Embryophyta</taxon>
        <taxon>Tracheophyta</taxon>
        <taxon>Spermatophyta</taxon>
        <taxon>Magnoliopsida</taxon>
        <taxon>eudicotyledons</taxon>
        <taxon>Gunneridae</taxon>
        <taxon>Pentapetalae</taxon>
        <taxon>rosids</taxon>
        <taxon>malvids</taxon>
        <taxon>Myrtales</taxon>
        <taxon>Lythraceae</taxon>
        <taxon>Punica</taxon>
    </lineage>
</organism>
<name>A0A2I0KXG1_PUNGR</name>
<dbReference type="AlphaFoldDB" id="A0A2I0KXG1"/>
<dbReference type="InterPro" id="IPR039319">
    <property type="entry name" value="ELF3-like"/>
</dbReference>
<dbReference type="GO" id="GO:2000028">
    <property type="term" value="P:regulation of photoperiodism, flowering"/>
    <property type="evidence" value="ECO:0007669"/>
    <property type="project" value="InterPro"/>
</dbReference>
<proteinExistence type="predicted"/>
<evidence type="ECO:0000256" key="1">
    <source>
        <dbReference type="SAM" id="MobiDB-lite"/>
    </source>
</evidence>
<dbReference type="EMBL" id="PGOL01000323">
    <property type="protein sequence ID" value="PKI72516.1"/>
    <property type="molecule type" value="Genomic_DNA"/>
</dbReference>
<sequence length="202" mass="21972">MGFWAYHQQSPPKHQWLIPVVSPSEGLVYKPYPGPGYVGPYNGQGPNDGQGTAPFVSSFMGPAYGIPTHFPTYGSPMMGVNTQFRSTGSKGAKSSFHRSLAWSLTAPKPRLAGHRRLQEPGVHAQITGAAQTLSLFLSIVGHREPSSTLIASLRRAQRSLVDSERQPESFAPASLPSRRHLHQSGLPRPDSLPHRPESPFST</sequence>
<dbReference type="PANTHER" id="PTHR34281:SF2">
    <property type="entry name" value="PROTEIN EARLY FLOWERING 3"/>
    <property type="match status" value="1"/>
</dbReference>